<evidence type="ECO:0000256" key="3">
    <source>
        <dbReference type="ARBA" id="ARBA00023163"/>
    </source>
</evidence>
<dbReference type="PROSITE" id="PS50977">
    <property type="entry name" value="HTH_TETR_2"/>
    <property type="match status" value="1"/>
</dbReference>
<dbReference type="InterPro" id="IPR001647">
    <property type="entry name" value="HTH_TetR"/>
</dbReference>
<dbReference type="InterPro" id="IPR036271">
    <property type="entry name" value="Tet_transcr_reg_TetR-rel_C_sf"/>
</dbReference>
<evidence type="ECO:0000256" key="4">
    <source>
        <dbReference type="PROSITE-ProRule" id="PRU00335"/>
    </source>
</evidence>
<gene>
    <name evidence="6" type="ORF">P3G67_05840</name>
</gene>
<dbReference type="SUPFAM" id="SSF48498">
    <property type="entry name" value="Tetracyclin repressor-like, C-terminal domain"/>
    <property type="match status" value="1"/>
</dbReference>
<evidence type="ECO:0000259" key="5">
    <source>
        <dbReference type="PROSITE" id="PS50977"/>
    </source>
</evidence>
<name>A0ABT5ZGM5_9ACTN</name>
<keyword evidence="7" id="KW-1185">Reference proteome</keyword>
<proteinExistence type="predicted"/>
<dbReference type="Pfam" id="PF00440">
    <property type="entry name" value="TetR_N"/>
    <property type="match status" value="1"/>
</dbReference>
<dbReference type="RefSeq" id="WP_276092507.1">
    <property type="nucleotide sequence ID" value="NZ_JARJBC010000003.1"/>
</dbReference>
<comment type="caution">
    <text evidence="4">Lacks conserved residue(s) required for the propagation of feature annotation.</text>
</comment>
<comment type="caution">
    <text evidence="6">The sequence shown here is derived from an EMBL/GenBank/DDBJ whole genome shotgun (WGS) entry which is preliminary data.</text>
</comment>
<dbReference type="SUPFAM" id="SSF46689">
    <property type="entry name" value="Homeodomain-like"/>
    <property type="match status" value="1"/>
</dbReference>
<dbReference type="InterPro" id="IPR050109">
    <property type="entry name" value="HTH-type_TetR-like_transc_reg"/>
</dbReference>
<dbReference type="InterPro" id="IPR009057">
    <property type="entry name" value="Homeodomain-like_sf"/>
</dbReference>
<dbReference type="Gene3D" id="1.10.357.10">
    <property type="entry name" value="Tetracycline Repressor, domain 2"/>
    <property type="match status" value="1"/>
</dbReference>
<keyword evidence="2 4" id="KW-0238">DNA-binding</keyword>
<dbReference type="PANTHER" id="PTHR30055">
    <property type="entry name" value="HTH-TYPE TRANSCRIPTIONAL REGULATOR RUTR"/>
    <property type="match status" value="1"/>
</dbReference>
<organism evidence="6 7">
    <name type="scientific">Streptomyces silvisoli</name>
    <dbReference type="NCBI Taxonomy" id="3034235"/>
    <lineage>
        <taxon>Bacteria</taxon>
        <taxon>Bacillati</taxon>
        <taxon>Actinomycetota</taxon>
        <taxon>Actinomycetes</taxon>
        <taxon>Kitasatosporales</taxon>
        <taxon>Streptomycetaceae</taxon>
        <taxon>Streptomyces</taxon>
    </lineage>
</organism>
<dbReference type="Proteomes" id="UP001216579">
    <property type="component" value="Unassembled WGS sequence"/>
</dbReference>
<keyword evidence="1" id="KW-0805">Transcription regulation</keyword>
<evidence type="ECO:0000256" key="2">
    <source>
        <dbReference type="ARBA" id="ARBA00023125"/>
    </source>
</evidence>
<reference evidence="6 7" key="1">
    <citation type="submission" date="2023-03" db="EMBL/GenBank/DDBJ databases">
        <title>Draft genome sequence of Streptomyces sp. RB6PN23 isolated from peat swamp forest in Thailand.</title>
        <authorList>
            <person name="Klaysubun C."/>
            <person name="Duangmal K."/>
        </authorList>
    </citation>
    <scope>NUCLEOTIDE SEQUENCE [LARGE SCALE GENOMIC DNA]</scope>
    <source>
        <strain evidence="6 7">RB6PN23</strain>
    </source>
</reference>
<accession>A0ABT5ZGM5</accession>
<dbReference type="PANTHER" id="PTHR30055:SF234">
    <property type="entry name" value="HTH-TYPE TRANSCRIPTIONAL REGULATOR BETI"/>
    <property type="match status" value="1"/>
</dbReference>
<dbReference type="Gene3D" id="1.10.10.60">
    <property type="entry name" value="Homeodomain-like"/>
    <property type="match status" value="1"/>
</dbReference>
<sequence length="214" mass="23303">MRVTRGNTGDTSEPAQRSLAASARRSQIVAAAIETIAELGYAQASFARIAERAGISSTRLISYHFGTKDELMDEIVVEIAQSADRMIAERVAEQTTAAGALHARIKAQLHWIARYPAHVQALYEISMNARGSDGSLRYGMAASARANVDALEPILREGQRSGEFRAFDTQLMALTIKSAIDAAIVRMWQPPRLSVEECVQEITTIAALATRRSS</sequence>
<feature type="domain" description="HTH tetR-type" evidence="5">
    <location>
        <begin position="22"/>
        <end position="83"/>
    </location>
</feature>
<evidence type="ECO:0000313" key="7">
    <source>
        <dbReference type="Proteomes" id="UP001216579"/>
    </source>
</evidence>
<protein>
    <submittedName>
        <fullName evidence="6">TetR/AcrR family transcriptional regulator</fullName>
    </submittedName>
</protein>
<dbReference type="EMBL" id="JARJBC010000003">
    <property type="protein sequence ID" value="MDF3288760.1"/>
    <property type="molecule type" value="Genomic_DNA"/>
</dbReference>
<keyword evidence="3" id="KW-0804">Transcription</keyword>
<evidence type="ECO:0000256" key="1">
    <source>
        <dbReference type="ARBA" id="ARBA00023015"/>
    </source>
</evidence>
<evidence type="ECO:0000313" key="6">
    <source>
        <dbReference type="EMBL" id="MDF3288760.1"/>
    </source>
</evidence>